<comment type="subunit">
    <text evidence="8">Component of the Mediator complex.</text>
</comment>
<name>A0AAD7X8A6_9APHY</name>
<comment type="subcellular location">
    <subcellularLocation>
        <location evidence="1 8">Nucleus</location>
    </subcellularLocation>
</comment>
<evidence type="ECO:0000256" key="7">
    <source>
        <dbReference type="ARBA" id="ARBA00023242"/>
    </source>
</evidence>
<keyword evidence="9" id="KW-0175">Coiled coil</keyword>
<evidence type="ECO:0000256" key="2">
    <source>
        <dbReference type="ARBA" id="ARBA00005770"/>
    </source>
</evidence>
<evidence type="ECO:0000256" key="3">
    <source>
        <dbReference type="ARBA" id="ARBA00019691"/>
    </source>
</evidence>
<proteinExistence type="inferred from homology"/>
<evidence type="ECO:0000313" key="10">
    <source>
        <dbReference type="EMBL" id="KAJ8475492.1"/>
    </source>
</evidence>
<dbReference type="Gene3D" id="6.10.280.10">
    <property type="entry name" value="Mediator complex, subunit Med21"/>
    <property type="match status" value="1"/>
</dbReference>
<dbReference type="PANTHER" id="PTHR13381:SF0">
    <property type="entry name" value="MEDIATOR OF RNA POLYMERASE II TRANSCRIPTION SUBUNIT 21"/>
    <property type="match status" value="1"/>
</dbReference>
<protein>
    <recommendedName>
        <fullName evidence="3 8">Mediator of RNA polymerase II transcription subunit 21</fullName>
    </recommendedName>
</protein>
<keyword evidence="11" id="KW-1185">Reference proteome</keyword>
<keyword evidence="6 8" id="KW-0804">Transcription</keyword>
<evidence type="ECO:0000256" key="9">
    <source>
        <dbReference type="SAM" id="Coils"/>
    </source>
</evidence>
<comment type="function">
    <text evidence="8">Component of the Mediator complex, a coactivator involved in the regulated transcription of nearly all RNA polymerase II-dependent genes. Mediator functions as a bridge to convey information from gene-specific regulatory proteins to the basal RNA polymerase II transcription machinery. Mediator is recruited to promoters by direct interactions with regulatory proteins and serves as a scaffold for the assembly of a functional preinitiation complex with RNA polymerase II and the general transcription factors.</text>
</comment>
<gene>
    <name evidence="10" type="ORF">ONZ51_g6518</name>
</gene>
<keyword evidence="4 8" id="KW-0805">Transcription regulation</keyword>
<organism evidence="10 11">
    <name type="scientific">Trametes cubensis</name>
    <dbReference type="NCBI Taxonomy" id="1111947"/>
    <lineage>
        <taxon>Eukaryota</taxon>
        <taxon>Fungi</taxon>
        <taxon>Dikarya</taxon>
        <taxon>Basidiomycota</taxon>
        <taxon>Agaricomycotina</taxon>
        <taxon>Agaricomycetes</taxon>
        <taxon>Polyporales</taxon>
        <taxon>Polyporaceae</taxon>
        <taxon>Trametes</taxon>
    </lineage>
</organism>
<evidence type="ECO:0000256" key="6">
    <source>
        <dbReference type="ARBA" id="ARBA00023163"/>
    </source>
</evidence>
<comment type="caution">
    <text evidence="10">The sequence shown here is derived from an EMBL/GenBank/DDBJ whole genome shotgun (WGS) entry which is preliminary data.</text>
</comment>
<keyword evidence="7 8" id="KW-0539">Nucleus</keyword>
<evidence type="ECO:0000256" key="5">
    <source>
        <dbReference type="ARBA" id="ARBA00023159"/>
    </source>
</evidence>
<dbReference type="GO" id="GO:0016592">
    <property type="term" value="C:mediator complex"/>
    <property type="evidence" value="ECO:0007669"/>
    <property type="project" value="UniProtKB-UniRule"/>
</dbReference>
<comment type="similarity">
    <text evidence="2 8">Belongs to the Mediator complex subunit 21 family.</text>
</comment>
<dbReference type="GO" id="GO:0006357">
    <property type="term" value="P:regulation of transcription by RNA polymerase II"/>
    <property type="evidence" value="ECO:0007669"/>
    <property type="project" value="TreeGrafter"/>
</dbReference>
<reference evidence="10" key="1">
    <citation type="submission" date="2022-11" db="EMBL/GenBank/DDBJ databases">
        <title>Genome Sequence of Cubamyces cubensis.</title>
        <authorList>
            <person name="Buettner E."/>
        </authorList>
    </citation>
    <scope>NUCLEOTIDE SEQUENCE</scope>
    <source>
        <strain evidence="10">MPL-01</strain>
    </source>
</reference>
<sequence length="206" mass="23223">MGVYASLWLQPDSESAAALSSYLHPHPLTLSLAETVLCLIISGLVQSLVLHPHSSVMLQELSHMDRITQLQDEIQQLLTIMSSSIAYLTSRANFVQVSQEIPITKSRNPEKYDPPDRFEGHTKNKQELVRDLIVKAKQVEYLIQSLPEPDPEEKQVERLQALEEEMAQANAEYIQAVNRAKSLHAQICDVLRNMLDEPDIVKDEAG</sequence>
<keyword evidence="5 8" id="KW-0010">Activator</keyword>
<evidence type="ECO:0000256" key="4">
    <source>
        <dbReference type="ARBA" id="ARBA00023015"/>
    </source>
</evidence>
<dbReference type="InterPro" id="IPR037212">
    <property type="entry name" value="Med7/Med21-like"/>
</dbReference>
<evidence type="ECO:0000256" key="8">
    <source>
        <dbReference type="RuleBase" id="RU366036"/>
    </source>
</evidence>
<feature type="coiled-coil region" evidence="9">
    <location>
        <begin position="152"/>
        <end position="186"/>
    </location>
</feature>
<dbReference type="InterPro" id="IPR021384">
    <property type="entry name" value="Mediator_Med21"/>
</dbReference>
<dbReference type="PANTHER" id="PTHR13381">
    <property type="entry name" value="RNA POLYMERASE II HOLOENZYME COMPONENT SRB7"/>
    <property type="match status" value="1"/>
</dbReference>
<accession>A0AAD7X8A6</accession>
<dbReference type="Pfam" id="PF11221">
    <property type="entry name" value="Med21"/>
    <property type="match status" value="1"/>
</dbReference>
<evidence type="ECO:0000256" key="1">
    <source>
        <dbReference type="ARBA" id="ARBA00004123"/>
    </source>
</evidence>
<dbReference type="GO" id="GO:0003712">
    <property type="term" value="F:transcription coregulator activity"/>
    <property type="evidence" value="ECO:0007669"/>
    <property type="project" value="TreeGrafter"/>
</dbReference>
<dbReference type="SUPFAM" id="SSF140718">
    <property type="entry name" value="Mediator hinge subcomplex-like"/>
    <property type="match status" value="1"/>
</dbReference>
<dbReference type="Proteomes" id="UP001215151">
    <property type="component" value="Unassembled WGS sequence"/>
</dbReference>
<evidence type="ECO:0000313" key="11">
    <source>
        <dbReference type="Proteomes" id="UP001215151"/>
    </source>
</evidence>
<dbReference type="EMBL" id="JAPEVG010000158">
    <property type="protein sequence ID" value="KAJ8475492.1"/>
    <property type="molecule type" value="Genomic_DNA"/>
</dbReference>
<dbReference type="AlphaFoldDB" id="A0AAD7X8A6"/>